<dbReference type="InterPro" id="IPR027417">
    <property type="entry name" value="P-loop_NTPase"/>
</dbReference>
<feature type="domain" description="Septin-type G" evidence="7">
    <location>
        <begin position="316"/>
        <end position="581"/>
    </location>
</feature>
<proteinExistence type="inferred from homology"/>
<dbReference type="PROSITE" id="PS51719">
    <property type="entry name" value="G_SEPTIN"/>
    <property type="match status" value="1"/>
</dbReference>
<feature type="compositionally biased region" description="Low complexity" evidence="6">
    <location>
        <begin position="144"/>
        <end position="190"/>
    </location>
</feature>
<feature type="region of interest" description="Disordered" evidence="6">
    <location>
        <begin position="242"/>
        <end position="272"/>
    </location>
</feature>
<evidence type="ECO:0000256" key="4">
    <source>
        <dbReference type="RuleBase" id="RU004560"/>
    </source>
</evidence>
<evidence type="ECO:0000259" key="7">
    <source>
        <dbReference type="PROSITE" id="PS51719"/>
    </source>
</evidence>
<feature type="region of interest" description="Disordered" evidence="6">
    <location>
        <begin position="71"/>
        <end position="230"/>
    </location>
</feature>
<dbReference type="GO" id="GO:0005525">
    <property type="term" value="F:GTP binding"/>
    <property type="evidence" value="ECO:0007669"/>
    <property type="project" value="UniProtKB-KW"/>
</dbReference>
<feature type="coiled-coil region" evidence="5">
    <location>
        <begin position="667"/>
        <end position="708"/>
    </location>
</feature>
<dbReference type="InterPro" id="IPR030379">
    <property type="entry name" value="G_SEPTIN_dom"/>
</dbReference>
<reference evidence="9" key="1">
    <citation type="journal article" date="2013" name="Genome Announc.">
        <title>Genome sequence of the food spoilage yeast Zygosaccharomyces bailii CLIB 213(T).</title>
        <authorList>
            <person name="Galeote V."/>
            <person name="Bigey F."/>
            <person name="Devillers H."/>
            <person name="Neuveglise C."/>
            <person name="Dequin S."/>
        </authorList>
    </citation>
    <scope>NUCLEOTIDE SEQUENCE [LARGE SCALE GENOMIC DNA]</scope>
    <source>
        <strain evidence="9">CLIB 213 / ATCC 58445 / CBS 680 / CCRC 21525 / NBRC 1098 / NCYC 1416 / NRRL Y-2227</strain>
    </source>
</reference>
<comment type="similarity">
    <text evidence="4">Belongs to the TRAFAC class TrmE-Era-EngA-EngB-Septin-like GTPase superfamily. Septin GTPase family.</text>
</comment>
<keyword evidence="3 4" id="KW-0342">GTP-binding</keyword>
<dbReference type="Pfam" id="PF00735">
    <property type="entry name" value="Septin"/>
    <property type="match status" value="1"/>
</dbReference>
<evidence type="ECO:0000256" key="1">
    <source>
        <dbReference type="ARBA" id="ARBA00004266"/>
    </source>
</evidence>
<protein>
    <submittedName>
        <fullName evidence="8">BN860_15918g1_1</fullName>
    </submittedName>
</protein>
<keyword evidence="9" id="KW-1185">Reference proteome</keyword>
<organism evidence="8 9">
    <name type="scientific">Zygosaccharomyces bailii (strain CLIB 213 / ATCC 58445 / CBS 680 / BCRC 21525 / NBRC 1098 / NCYC 1416 / NRRL Y-2227)</name>
    <dbReference type="NCBI Taxonomy" id="1333698"/>
    <lineage>
        <taxon>Eukaryota</taxon>
        <taxon>Fungi</taxon>
        <taxon>Dikarya</taxon>
        <taxon>Ascomycota</taxon>
        <taxon>Saccharomycotina</taxon>
        <taxon>Saccharomycetes</taxon>
        <taxon>Saccharomycetales</taxon>
        <taxon>Saccharomycetaceae</taxon>
        <taxon>Zygosaccharomyces</taxon>
    </lineage>
</organism>
<keyword evidence="2 4" id="KW-0547">Nucleotide-binding</keyword>
<name>A0A8J2T3W6_ZYGB2</name>
<dbReference type="Proteomes" id="UP000019375">
    <property type="component" value="Unassembled WGS sequence"/>
</dbReference>
<dbReference type="SUPFAM" id="SSF52540">
    <property type="entry name" value="P-loop containing nucleoside triphosphate hydrolases"/>
    <property type="match status" value="1"/>
</dbReference>
<dbReference type="InterPro" id="IPR016491">
    <property type="entry name" value="Septin"/>
</dbReference>
<evidence type="ECO:0000313" key="8">
    <source>
        <dbReference type="EMBL" id="CDF87852.1"/>
    </source>
</evidence>
<evidence type="ECO:0000256" key="3">
    <source>
        <dbReference type="ARBA" id="ARBA00023134"/>
    </source>
</evidence>
<dbReference type="AlphaFoldDB" id="A0A8J2T3W6"/>
<feature type="region of interest" description="Disordered" evidence="6">
    <location>
        <begin position="1"/>
        <end position="57"/>
    </location>
</feature>
<dbReference type="PANTHER" id="PTHR18884">
    <property type="entry name" value="SEPTIN"/>
    <property type="match status" value="1"/>
</dbReference>
<comment type="subcellular location">
    <subcellularLocation>
        <location evidence="1">Bud neck</location>
    </subcellularLocation>
</comment>
<feature type="compositionally biased region" description="Basic and acidic residues" evidence="6">
    <location>
        <begin position="249"/>
        <end position="259"/>
    </location>
</feature>
<evidence type="ECO:0000256" key="5">
    <source>
        <dbReference type="SAM" id="Coils"/>
    </source>
</evidence>
<keyword evidence="5" id="KW-0175">Coiled coil</keyword>
<dbReference type="CDD" id="cd01850">
    <property type="entry name" value="CDC_Septin"/>
    <property type="match status" value="1"/>
</dbReference>
<dbReference type="OrthoDB" id="416553at2759"/>
<evidence type="ECO:0000313" key="9">
    <source>
        <dbReference type="Proteomes" id="UP000019375"/>
    </source>
</evidence>
<dbReference type="GO" id="GO:0031105">
    <property type="term" value="C:septin complex"/>
    <property type="evidence" value="ECO:0007669"/>
    <property type="project" value="UniProtKB-ARBA"/>
</dbReference>
<accession>A0A8J2T3W6</accession>
<dbReference type="Gene3D" id="3.40.50.300">
    <property type="entry name" value="P-loop containing nucleotide triphosphate hydrolases"/>
    <property type="match status" value="1"/>
</dbReference>
<dbReference type="EMBL" id="HG316454">
    <property type="protein sequence ID" value="CDF87852.1"/>
    <property type="molecule type" value="Genomic_DNA"/>
</dbReference>
<feature type="compositionally biased region" description="Basic and acidic residues" evidence="6">
    <location>
        <begin position="191"/>
        <end position="209"/>
    </location>
</feature>
<sequence>MTPDAPLAGFELPPDVSQVESENPLAVLAPETNAKSTGIMHDQVDQENSAQDPEPPKSKLVELLKAFEQPVDSERLPKKPVDADSKHPKMFKKIGIPEQTETLAEHKENEDNAESVVIEIEVGSDDPSNLENFEQSKRIEQSDESGSSESGEGSDSGDSAQSVESGQPGESGQSGQSDQSSQSTESCASVESDKPAEFTEITEAKDPGEFNRPNEIQSSNPVAEELDEMTRNEEEHHLVANRHFSPGSDYERACEHESPSSEQTDVSSEPDCLDDSVGACLPSVETLVIEAPNLIRGYNVGIDCLPMQRERMVARDGVHFTMMVAGKSGLGKSTFVNTLFDTCILPTIWQIGEDLSQETRCLIKYGAHFEAENANMHLNVIDTPGFGSKCNNTFDWVPLVNYIDEQIRSYIFQEEQPNRGNIKDHRVHCCLYFLEPTNKGLCALDVVAMKEISKRVNMIPVIAKADALSHDEMQSFKQEIREILHSQGIKVCQFLEESNSFYRDIFQVAPFGVVGSDMKVLDSNGQTIHVRKYRWGIVEVENPAHCDFSLLKDVLILNHMADLVRTTEEYYESCRASILKTRILKARDLASEGCLLEEERRALQELDYEQADNNGLKNYACYEAFNKKEMDSLVTECSPEFVQKRLEARKKFNEVINLEDQKFQEWKKALQNKQLKFNQEIELLNQSIEDLQLECHELESQIMTTKAVQRTRTKLSNISGTISKGDKRASS</sequence>
<feature type="compositionally biased region" description="Basic and acidic residues" evidence="6">
    <location>
        <begin position="72"/>
        <end position="87"/>
    </location>
</feature>
<evidence type="ECO:0000256" key="2">
    <source>
        <dbReference type="ARBA" id="ARBA00022741"/>
    </source>
</evidence>
<dbReference type="GO" id="GO:0005935">
    <property type="term" value="C:cellular bud neck"/>
    <property type="evidence" value="ECO:0007669"/>
    <property type="project" value="UniProtKB-SubCell"/>
</dbReference>
<evidence type="ECO:0000256" key="6">
    <source>
        <dbReference type="SAM" id="MobiDB-lite"/>
    </source>
</evidence>
<gene>
    <name evidence="8" type="ORF">BN860_15918g</name>
</gene>